<keyword evidence="6 11" id="KW-0418">Kinase</keyword>
<keyword evidence="8" id="KW-0902">Two-component regulatory system</keyword>
<dbReference type="Gene3D" id="3.30.565.10">
    <property type="entry name" value="Histidine kinase-like ATPase, C-terminal domain"/>
    <property type="match status" value="1"/>
</dbReference>
<keyword evidence="9" id="KW-1133">Transmembrane helix</keyword>
<feature type="transmembrane region" description="Helical" evidence="9">
    <location>
        <begin position="12"/>
        <end position="33"/>
    </location>
</feature>
<dbReference type="Gene3D" id="1.10.287.130">
    <property type="match status" value="1"/>
</dbReference>
<dbReference type="SUPFAM" id="SSF47384">
    <property type="entry name" value="Homodimeric domain of signal transducing histidine kinase"/>
    <property type="match status" value="1"/>
</dbReference>
<dbReference type="GO" id="GO:0000155">
    <property type="term" value="F:phosphorelay sensor kinase activity"/>
    <property type="evidence" value="ECO:0007669"/>
    <property type="project" value="InterPro"/>
</dbReference>
<dbReference type="GO" id="GO:0005524">
    <property type="term" value="F:ATP binding"/>
    <property type="evidence" value="ECO:0007669"/>
    <property type="project" value="UniProtKB-KW"/>
</dbReference>
<gene>
    <name evidence="11" type="ORF">DPF_2477</name>
</gene>
<evidence type="ECO:0000256" key="3">
    <source>
        <dbReference type="ARBA" id="ARBA00022553"/>
    </source>
</evidence>
<feature type="transmembrane region" description="Helical" evidence="9">
    <location>
        <begin position="183"/>
        <end position="204"/>
    </location>
</feature>
<dbReference type="PANTHER" id="PTHR43065">
    <property type="entry name" value="SENSOR HISTIDINE KINASE"/>
    <property type="match status" value="1"/>
</dbReference>
<dbReference type="PANTHER" id="PTHR43065:SF10">
    <property type="entry name" value="PEROXIDE STRESS-ACTIVATED HISTIDINE KINASE MAK3"/>
    <property type="match status" value="1"/>
</dbReference>
<proteinExistence type="predicted"/>
<evidence type="ECO:0000256" key="9">
    <source>
        <dbReference type="SAM" id="Phobius"/>
    </source>
</evidence>
<organism evidence="11 12">
    <name type="scientific">Desulfoplanes formicivorans</name>
    <dbReference type="NCBI Taxonomy" id="1592317"/>
    <lineage>
        <taxon>Bacteria</taxon>
        <taxon>Pseudomonadati</taxon>
        <taxon>Thermodesulfobacteriota</taxon>
        <taxon>Desulfovibrionia</taxon>
        <taxon>Desulfovibrionales</taxon>
        <taxon>Desulfoplanaceae</taxon>
        <taxon>Desulfoplanes</taxon>
    </lineage>
</organism>
<dbReference type="STRING" id="1592317.DPF_2477"/>
<protein>
    <recommendedName>
        <fullName evidence="2">histidine kinase</fullName>
        <ecNumber evidence="2">2.7.13.3</ecNumber>
    </recommendedName>
</protein>
<dbReference type="EC" id="2.7.13.3" evidence="2"/>
<name>A0A194AKI1_9BACT</name>
<dbReference type="PROSITE" id="PS50109">
    <property type="entry name" value="HIS_KIN"/>
    <property type="match status" value="1"/>
</dbReference>
<dbReference type="InterPro" id="IPR036097">
    <property type="entry name" value="HisK_dim/P_sf"/>
</dbReference>
<comment type="caution">
    <text evidence="11">The sequence shown here is derived from an EMBL/GenBank/DDBJ whole genome shotgun (WGS) entry which is preliminary data.</text>
</comment>
<dbReference type="OrthoDB" id="9781147at2"/>
<dbReference type="Pfam" id="PF02518">
    <property type="entry name" value="HATPase_c"/>
    <property type="match status" value="1"/>
</dbReference>
<reference evidence="12" key="1">
    <citation type="submission" date="2016-06" db="EMBL/GenBank/DDBJ databases">
        <title>Draft genome sequence of Desulfoplanes formicivorans strain Pf12B.</title>
        <authorList>
            <person name="Watanabe M."/>
            <person name="Kojima H."/>
            <person name="Fukui M."/>
        </authorList>
    </citation>
    <scope>NUCLEOTIDE SEQUENCE [LARGE SCALE GENOMIC DNA]</scope>
    <source>
        <strain evidence="12">Pf12B</strain>
    </source>
</reference>
<dbReference type="CDD" id="cd00082">
    <property type="entry name" value="HisKA"/>
    <property type="match status" value="1"/>
</dbReference>
<evidence type="ECO:0000313" key="12">
    <source>
        <dbReference type="Proteomes" id="UP000095200"/>
    </source>
</evidence>
<keyword evidence="9" id="KW-0812">Transmembrane</keyword>
<feature type="domain" description="Histidine kinase" evidence="10">
    <location>
        <begin position="276"/>
        <end position="488"/>
    </location>
</feature>
<keyword evidence="7" id="KW-0067">ATP-binding</keyword>
<dbReference type="EMBL" id="BDFE01000020">
    <property type="protein sequence ID" value="GAU09745.1"/>
    <property type="molecule type" value="Genomic_DNA"/>
</dbReference>
<comment type="catalytic activity">
    <reaction evidence="1">
        <text>ATP + protein L-histidine = ADP + protein N-phospho-L-histidine.</text>
        <dbReference type="EC" id="2.7.13.3"/>
    </reaction>
</comment>
<dbReference type="InterPro" id="IPR005467">
    <property type="entry name" value="His_kinase_dom"/>
</dbReference>
<dbReference type="SMART" id="SM00387">
    <property type="entry name" value="HATPase_c"/>
    <property type="match status" value="1"/>
</dbReference>
<evidence type="ECO:0000259" key="10">
    <source>
        <dbReference type="PROSITE" id="PS50109"/>
    </source>
</evidence>
<dbReference type="PRINTS" id="PR00344">
    <property type="entry name" value="BCTRLSENSOR"/>
</dbReference>
<evidence type="ECO:0000256" key="7">
    <source>
        <dbReference type="ARBA" id="ARBA00022840"/>
    </source>
</evidence>
<dbReference type="InterPro" id="IPR004358">
    <property type="entry name" value="Sig_transdc_His_kin-like_C"/>
</dbReference>
<dbReference type="SMART" id="SM00388">
    <property type="entry name" value="HisKA"/>
    <property type="match status" value="1"/>
</dbReference>
<dbReference type="CDD" id="cd00075">
    <property type="entry name" value="HATPase"/>
    <property type="match status" value="1"/>
</dbReference>
<evidence type="ECO:0000313" key="11">
    <source>
        <dbReference type="EMBL" id="GAU09745.1"/>
    </source>
</evidence>
<dbReference type="RefSeq" id="WP_069859990.1">
    <property type="nucleotide sequence ID" value="NZ_BDFE01000020.1"/>
</dbReference>
<dbReference type="InterPro" id="IPR003661">
    <property type="entry name" value="HisK_dim/P_dom"/>
</dbReference>
<evidence type="ECO:0000256" key="4">
    <source>
        <dbReference type="ARBA" id="ARBA00022679"/>
    </source>
</evidence>
<evidence type="ECO:0000256" key="2">
    <source>
        <dbReference type="ARBA" id="ARBA00012438"/>
    </source>
</evidence>
<evidence type="ECO:0000256" key="1">
    <source>
        <dbReference type="ARBA" id="ARBA00000085"/>
    </source>
</evidence>
<dbReference type="InterPro" id="IPR036890">
    <property type="entry name" value="HATPase_C_sf"/>
</dbReference>
<keyword evidence="5" id="KW-0547">Nucleotide-binding</keyword>
<accession>A0A194AKI1</accession>
<dbReference type="AlphaFoldDB" id="A0A194AKI1"/>
<evidence type="ECO:0000256" key="6">
    <source>
        <dbReference type="ARBA" id="ARBA00022777"/>
    </source>
</evidence>
<keyword evidence="3" id="KW-0597">Phosphoprotein</keyword>
<sequence length="489" mass="55330">MELLSLRVKFRILIIGLACCLLATFLVTVWHLYHIDRLFSEVVNEDITALQAAEELQTALVMQKGFVTYYFLQGTPHWLDKLEQYNDSFQSWLQKARQTSQNYASREILDTIESKYLDYALARAQVIQLYKDGKRDQGAKLHWSVRNQFFNIVDLCSQYKRIYKASINEHFAQVAQQKHRLNVISGSLFLVGIILAGILAFIIFNRVLAPVHELVVSLQKTLTESFPGSKNEIIQLRRRVKRLIRDANLTRSQLEASREHLQQTEKLATIGKLGAGVAHSVRNPLTSVKMRLFSLQRSLDLNDVQSEDFEVISEEIRHIDTILSNFLEFSRRPKLKPQPTEVRGIITLALQLMKHRLESYGITITTDIAQNLPRLMLDQDQIKEVLVNLLENACDAMNTGGTITISAKQGVVEPLGHVIVITLADNGPGIPKEVSEKIFQPFFSSKEEGTGLGLSIAKRIIEDHGGWISAASTPHQGTTFTITLPCSRQ</sequence>
<dbReference type="Pfam" id="PF00512">
    <property type="entry name" value="HisKA"/>
    <property type="match status" value="1"/>
</dbReference>
<keyword evidence="9" id="KW-0472">Membrane</keyword>
<evidence type="ECO:0000256" key="8">
    <source>
        <dbReference type="ARBA" id="ARBA00023012"/>
    </source>
</evidence>
<dbReference type="InterPro" id="IPR003594">
    <property type="entry name" value="HATPase_dom"/>
</dbReference>
<dbReference type="Proteomes" id="UP000095200">
    <property type="component" value="Unassembled WGS sequence"/>
</dbReference>
<keyword evidence="12" id="KW-1185">Reference proteome</keyword>
<dbReference type="SUPFAM" id="SSF55874">
    <property type="entry name" value="ATPase domain of HSP90 chaperone/DNA topoisomerase II/histidine kinase"/>
    <property type="match status" value="1"/>
</dbReference>
<evidence type="ECO:0000256" key="5">
    <source>
        <dbReference type="ARBA" id="ARBA00022741"/>
    </source>
</evidence>
<keyword evidence="4" id="KW-0808">Transferase</keyword>